<dbReference type="PANTHER" id="PTHR32370">
    <property type="entry name" value="OS12G0117600 PROTEIN"/>
    <property type="match status" value="1"/>
</dbReference>
<reference evidence="5 6" key="1">
    <citation type="submission" date="2020-06" db="EMBL/GenBank/DDBJ databases">
        <title>Transcriptomic and genomic resources for Thalictrum thalictroides and T. hernandezii: Facilitating candidate gene discovery in an emerging model plant lineage.</title>
        <authorList>
            <person name="Arias T."/>
            <person name="Riano-Pachon D.M."/>
            <person name="Di Stilio V.S."/>
        </authorList>
    </citation>
    <scope>NUCLEOTIDE SEQUENCE [LARGE SCALE GENOMIC DNA]</scope>
    <source>
        <strain evidence="6">cv. WT478/WT964</strain>
        <tissue evidence="5">Leaves</tissue>
    </source>
</reference>
<protein>
    <submittedName>
        <fullName evidence="5">BTB/POZ domain-containing protein</fullName>
    </submittedName>
</protein>
<keyword evidence="1" id="KW-0833">Ubl conjugation pathway</keyword>
<keyword evidence="6" id="KW-1185">Reference proteome</keyword>
<dbReference type="EMBL" id="JABWDY010001995">
    <property type="protein sequence ID" value="KAF5206985.1"/>
    <property type="molecule type" value="Genomic_DNA"/>
</dbReference>
<evidence type="ECO:0000256" key="2">
    <source>
        <dbReference type="PROSITE-ProRule" id="PRU00982"/>
    </source>
</evidence>
<comment type="similarity">
    <text evidence="2">Belongs to the NPH3 family.</text>
</comment>
<evidence type="ECO:0000256" key="1">
    <source>
        <dbReference type="ARBA" id="ARBA00022786"/>
    </source>
</evidence>
<evidence type="ECO:0000313" key="6">
    <source>
        <dbReference type="Proteomes" id="UP000554482"/>
    </source>
</evidence>
<comment type="caution">
    <text evidence="5">The sequence shown here is derived from an EMBL/GenBank/DDBJ whole genome shotgun (WGS) entry which is preliminary data.</text>
</comment>
<evidence type="ECO:0000313" key="5">
    <source>
        <dbReference type="EMBL" id="KAF5206985.1"/>
    </source>
</evidence>
<name>A0A7J6XDP2_THATH</name>
<organism evidence="5 6">
    <name type="scientific">Thalictrum thalictroides</name>
    <name type="common">Rue-anemone</name>
    <name type="synonym">Anemone thalictroides</name>
    <dbReference type="NCBI Taxonomy" id="46969"/>
    <lineage>
        <taxon>Eukaryota</taxon>
        <taxon>Viridiplantae</taxon>
        <taxon>Streptophyta</taxon>
        <taxon>Embryophyta</taxon>
        <taxon>Tracheophyta</taxon>
        <taxon>Spermatophyta</taxon>
        <taxon>Magnoliopsida</taxon>
        <taxon>Ranunculales</taxon>
        <taxon>Ranunculaceae</taxon>
        <taxon>Thalictroideae</taxon>
        <taxon>Thalictrum</taxon>
    </lineage>
</organism>
<dbReference type="InterPro" id="IPR043454">
    <property type="entry name" value="NPH3/RPT2-like"/>
</dbReference>
<dbReference type="UniPathway" id="UPA00143"/>
<dbReference type="AlphaFoldDB" id="A0A7J6XDP2"/>
<feature type="coiled-coil region" evidence="3">
    <location>
        <begin position="103"/>
        <end position="137"/>
    </location>
</feature>
<accession>A0A7J6XDP2</accession>
<proteinExistence type="inferred from homology"/>
<dbReference type="Proteomes" id="UP000554482">
    <property type="component" value="Unassembled WGS sequence"/>
</dbReference>
<sequence length="196" mass="21875">MGIVKAHPWLSDMEKEKLCNIIDYRKLSIDACAHASQNERLPLRIVLQVLFFEQLQLRTALGGYAHVFDGVSGPVGANTNNNDMTGTGQIVHRGGWVTVVRENQVLRVDLEKMRSKVGELEQEVSRIKQEVHKVTKSSSSLNSPRFLVRKLGCKLLPRASDAQADVIESVGPSPRASFDQAHSSFHSRQRKSFSLL</sequence>
<gene>
    <name evidence="5" type="ORF">FRX31_003429</name>
</gene>
<evidence type="ECO:0000256" key="3">
    <source>
        <dbReference type="SAM" id="Coils"/>
    </source>
</evidence>
<dbReference type="PROSITE" id="PS51649">
    <property type="entry name" value="NPH3"/>
    <property type="match status" value="1"/>
</dbReference>
<dbReference type="OrthoDB" id="624345at2759"/>
<evidence type="ECO:0000259" key="4">
    <source>
        <dbReference type="PROSITE" id="PS51649"/>
    </source>
</evidence>
<dbReference type="GO" id="GO:0016567">
    <property type="term" value="P:protein ubiquitination"/>
    <property type="evidence" value="ECO:0007669"/>
    <property type="project" value="UniProtKB-UniPathway"/>
</dbReference>
<keyword evidence="3" id="KW-0175">Coiled coil</keyword>
<dbReference type="InterPro" id="IPR027356">
    <property type="entry name" value="NPH3_dom"/>
</dbReference>
<dbReference type="Pfam" id="PF03000">
    <property type="entry name" value="NPH3"/>
    <property type="match status" value="1"/>
</dbReference>
<feature type="domain" description="NPH3" evidence="4">
    <location>
        <begin position="1"/>
        <end position="56"/>
    </location>
</feature>